<proteinExistence type="predicted"/>
<name>A0ABR8X027_9MICO</name>
<sequence>MSAVLALGAVVTSVAPRRAADAGPLTPDGDEARRWAEQELSDPVYDIAEPTPFDRIARAVADFFERLFATELSGEWGPAVAVVAAIVVLILIGVAFALWGIPRSSRRAHAPSPSLFGEAEVRSAAELRSAAASHARKAEWDAAIVLHFRALARGCSERGVVETPPGATVHAFARAAARVFPHLADELERSATAFDDVRYLRRPGTAALYRQVAETDSAVVAAKPLVAAEVPA</sequence>
<keyword evidence="1" id="KW-0812">Transmembrane</keyword>
<keyword evidence="4" id="KW-1185">Reference proteome</keyword>
<organism evidence="3 4">
    <name type="scientific">Microbacterium gallinarum</name>
    <dbReference type="NCBI Taxonomy" id="2762209"/>
    <lineage>
        <taxon>Bacteria</taxon>
        <taxon>Bacillati</taxon>
        <taxon>Actinomycetota</taxon>
        <taxon>Actinomycetes</taxon>
        <taxon>Micrococcales</taxon>
        <taxon>Microbacteriaceae</taxon>
        <taxon>Microbacterium</taxon>
    </lineage>
</organism>
<dbReference type="RefSeq" id="WP_191763470.1">
    <property type="nucleotide sequence ID" value="NZ_JACSPM010000001.1"/>
</dbReference>
<protein>
    <submittedName>
        <fullName evidence="3">DUF4129 domain-containing protein</fullName>
    </submittedName>
</protein>
<feature type="transmembrane region" description="Helical" evidence="1">
    <location>
        <begin position="76"/>
        <end position="99"/>
    </location>
</feature>
<reference evidence="3 4" key="1">
    <citation type="submission" date="2020-08" db="EMBL/GenBank/DDBJ databases">
        <title>A Genomic Blueprint of the Chicken Gut Microbiome.</title>
        <authorList>
            <person name="Gilroy R."/>
            <person name="Ravi A."/>
            <person name="Getino M."/>
            <person name="Pursley I."/>
            <person name="Horton D.L."/>
            <person name="Alikhan N.-F."/>
            <person name="Baker D."/>
            <person name="Gharbi K."/>
            <person name="Hall N."/>
            <person name="Watson M."/>
            <person name="Adriaenssens E.M."/>
            <person name="Foster-Nyarko E."/>
            <person name="Jarju S."/>
            <person name="Secka A."/>
            <person name="Antonio M."/>
            <person name="Oren A."/>
            <person name="Chaudhuri R."/>
            <person name="La Ragione R.M."/>
            <person name="Hildebrand F."/>
            <person name="Pallen M.J."/>
        </authorList>
    </citation>
    <scope>NUCLEOTIDE SEQUENCE [LARGE SCALE GENOMIC DNA]</scope>
    <source>
        <strain evidence="3 4">Sa1CUA4</strain>
    </source>
</reference>
<evidence type="ECO:0000313" key="3">
    <source>
        <dbReference type="EMBL" id="MBD8022206.1"/>
    </source>
</evidence>
<dbReference type="Proteomes" id="UP000602532">
    <property type="component" value="Unassembled WGS sequence"/>
</dbReference>
<feature type="domain" description="Protein-glutamine gamma-glutamyltransferase-like C-terminal" evidence="2">
    <location>
        <begin position="148"/>
        <end position="214"/>
    </location>
</feature>
<accession>A0ABR8X027</accession>
<evidence type="ECO:0000313" key="4">
    <source>
        <dbReference type="Proteomes" id="UP000602532"/>
    </source>
</evidence>
<keyword evidence="1" id="KW-1133">Transmembrane helix</keyword>
<evidence type="ECO:0000259" key="2">
    <source>
        <dbReference type="Pfam" id="PF13559"/>
    </source>
</evidence>
<gene>
    <name evidence="3" type="ORF">H9622_01210</name>
</gene>
<comment type="caution">
    <text evidence="3">The sequence shown here is derived from an EMBL/GenBank/DDBJ whole genome shotgun (WGS) entry which is preliminary data.</text>
</comment>
<dbReference type="InterPro" id="IPR025403">
    <property type="entry name" value="TgpA-like_C"/>
</dbReference>
<keyword evidence="1" id="KW-0472">Membrane</keyword>
<dbReference type="Pfam" id="PF13559">
    <property type="entry name" value="DUF4129"/>
    <property type="match status" value="1"/>
</dbReference>
<evidence type="ECO:0000256" key="1">
    <source>
        <dbReference type="SAM" id="Phobius"/>
    </source>
</evidence>
<dbReference type="EMBL" id="JACSPM010000001">
    <property type="protein sequence ID" value="MBD8022206.1"/>
    <property type="molecule type" value="Genomic_DNA"/>
</dbReference>